<dbReference type="PROSITE" id="PS51186">
    <property type="entry name" value="GNAT"/>
    <property type="match status" value="1"/>
</dbReference>
<comment type="caution">
    <text evidence="4">The sequence shown here is derived from an EMBL/GenBank/DDBJ whole genome shotgun (WGS) entry which is preliminary data.</text>
</comment>
<dbReference type="InterPro" id="IPR050832">
    <property type="entry name" value="Bact_Acetyltransf"/>
</dbReference>
<dbReference type="OrthoDB" id="9788300at2"/>
<dbReference type="InterPro" id="IPR000182">
    <property type="entry name" value="GNAT_dom"/>
</dbReference>
<dbReference type="Gene3D" id="3.40.630.30">
    <property type="match status" value="1"/>
</dbReference>
<dbReference type="SUPFAM" id="SSF55729">
    <property type="entry name" value="Acyl-CoA N-acyltransferases (Nat)"/>
    <property type="match status" value="1"/>
</dbReference>
<sequence>MSIRIRRAVTADLPAVRFVGVAVWPPTYGAVKGAQYVMGGIDSYWNAEEIGAGIAAGRIDVAEDSGRVIGMTEVDELHDDLVLWKLYVLPSEQGSGVGHALVGSAKERARSHGCDLLTEYDPQNSRAATFYAREGFIATEPPWSGNAAVWLRWRPDVQHRPSGRLWT</sequence>
<evidence type="ECO:0000313" key="5">
    <source>
        <dbReference type="Proteomes" id="UP000245590"/>
    </source>
</evidence>
<name>A0A2U2RJ34_9MICO</name>
<dbReference type="InterPro" id="IPR016181">
    <property type="entry name" value="Acyl_CoA_acyltransferase"/>
</dbReference>
<evidence type="ECO:0000259" key="3">
    <source>
        <dbReference type="PROSITE" id="PS51186"/>
    </source>
</evidence>
<evidence type="ECO:0000313" key="4">
    <source>
        <dbReference type="EMBL" id="PWH05870.1"/>
    </source>
</evidence>
<keyword evidence="2" id="KW-0012">Acyltransferase</keyword>
<proteinExistence type="predicted"/>
<evidence type="ECO:0000256" key="1">
    <source>
        <dbReference type="ARBA" id="ARBA00022679"/>
    </source>
</evidence>
<dbReference type="CDD" id="cd04301">
    <property type="entry name" value="NAT_SF"/>
    <property type="match status" value="1"/>
</dbReference>
<dbReference type="EMBL" id="QFKX01000004">
    <property type="protein sequence ID" value="PWH05870.1"/>
    <property type="molecule type" value="Genomic_DNA"/>
</dbReference>
<keyword evidence="1 4" id="KW-0808">Transferase</keyword>
<keyword evidence="5" id="KW-1185">Reference proteome</keyword>
<gene>
    <name evidence="4" type="ORF">DEO23_11795</name>
</gene>
<dbReference type="Pfam" id="PF13508">
    <property type="entry name" value="Acetyltransf_7"/>
    <property type="match status" value="1"/>
</dbReference>
<accession>A0A2U2RJ34</accession>
<evidence type="ECO:0000256" key="2">
    <source>
        <dbReference type="ARBA" id="ARBA00023315"/>
    </source>
</evidence>
<dbReference type="RefSeq" id="WP_109276226.1">
    <property type="nucleotide sequence ID" value="NZ_QFKX01000004.1"/>
</dbReference>
<protein>
    <submittedName>
        <fullName evidence="4">GNAT family N-acetyltransferase</fullName>
    </submittedName>
</protein>
<reference evidence="4 5" key="1">
    <citation type="submission" date="2018-05" db="EMBL/GenBank/DDBJ databases">
        <title>Brachybacterium sp. M1HQ-2T, whole genome shotgun sequence.</title>
        <authorList>
            <person name="Tuo L."/>
        </authorList>
    </citation>
    <scope>NUCLEOTIDE SEQUENCE [LARGE SCALE GENOMIC DNA]</scope>
    <source>
        <strain evidence="4 5">M1HQ-2</strain>
    </source>
</reference>
<dbReference type="Proteomes" id="UP000245590">
    <property type="component" value="Unassembled WGS sequence"/>
</dbReference>
<organism evidence="4 5">
    <name type="scientific">Brachybacterium endophyticum</name>
    <dbReference type="NCBI Taxonomy" id="2182385"/>
    <lineage>
        <taxon>Bacteria</taxon>
        <taxon>Bacillati</taxon>
        <taxon>Actinomycetota</taxon>
        <taxon>Actinomycetes</taxon>
        <taxon>Micrococcales</taxon>
        <taxon>Dermabacteraceae</taxon>
        <taxon>Brachybacterium</taxon>
    </lineage>
</organism>
<dbReference type="AlphaFoldDB" id="A0A2U2RJ34"/>
<dbReference type="GO" id="GO:0016747">
    <property type="term" value="F:acyltransferase activity, transferring groups other than amino-acyl groups"/>
    <property type="evidence" value="ECO:0007669"/>
    <property type="project" value="InterPro"/>
</dbReference>
<feature type="domain" description="N-acetyltransferase" evidence="3">
    <location>
        <begin position="3"/>
        <end position="156"/>
    </location>
</feature>
<dbReference type="PANTHER" id="PTHR43877">
    <property type="entry name" value="AMINOALKYLPHOSPHONATE N-ACETYLTRANSFERASE-RELATED-RELATED"/>
    <property type="match status" value="1"/>
</dbReference>